<proteinExistence type="predicted"/>
<name>A0A0E2HF35_9FIRM</name>
<evidence type="ECO:0008006" key="3">
    <source>
        <dbReference type="Google" id="ProtNLM"/>
    </source>
</evidence>
<dbReference type="GO" id="GO:0005829">
    <property type="term" value="C:cytosol"/>
    <property type="evidence" value="ECO:0007669"/>
    <property type="project" value="TreeGrafter"/>
</dbReference>
<evidence type="ECO:0000313" key="1">
    <source>
        <dbReference type="EMBL" id="ENZ18992.1"/>
    </source>
</evidence>
<dbReference type="HOGENOM" id="CLU_107139_2_0_9"/>
<protein>
    <recommendedName>
        <fullName evidence="3">YhcH/YjgK/YiaL family protein</fullName>
    </recommendedName>
</protein>
<accession>A0A0E2HF35</accession>
<dbReference type="NCBIfam" id="TIGR00022">
    <property type="entry name" value="YhcH/YjgK/YiaL family protein"/>
    <property type="match status" value="1"/>
</dbReference>
<dbReference type="InterPro" id="IPR004375">
    <property type="entry name" value="NanQ/TabA/YiaL"/>
</dbReference>
<reference evidence="1 2" key="1">
    <citation type="submission" date="2013-01" db="EMBL/GenBank/DDBJ databases">
        <title>The Genome Sequence of Clostridium clostridioforme 90A8.</title>
        <authorList>
            <consortium name="The Broad Institute Genome Sequencing Platform"/>
            <person name="Earl A."/>
            <person name="Ward D."/>
            <person name="Feldgarden M."/>
            <person name="Gevers D."/>
            <person name="Courvalin P."/>
            <person name="Lambert T."/>
            <person name="Walker B."/>
            <person name="Young S.K."/>
            <person name="Zeng Q."/>
            <person name="Gargeya S."/>
            <person name="Fitzgerald M."/>
            <person name="Haas B."/>
            <person name="Abouelleil A."/>
            <person name="Alvarado L."/>
            <person name="Arachchi H.M."/>
            <person name="Berlin A.M."/>
            <person name="Chapman S.B."/>
            <person name="Dewar J."/>
            <person name="Goldberg J."/>
            <person name="Griggs A."/>
            <person name="Gujja S."/>
            <person name="Hansen M."/>
            <person name="Howarth C."/>
            <person name="Imamovic A."/>
            <person name="Larimer J."/>
            <person name="McCowan C."/>
            <person name="Murphy C."/>
            <person name="Neiman D."/>
            <person name="Pearson M."/>
            <person name="Priest M."/>
            <person name="Roberts A."/>
            <person name="Saif S."/>
            <person name="Shea T."/>
            <person name="Sisk P."/>
            <person name="Sykes S."/>
            <person name="Wortman J."/>
            <person name="Nusbaum C."/>
            <person name="Birren B."/>
        </authorList>
    </citation>
    <scope>NUCLEOTIDE SEQUENCE [LARGE SCALE GENOMIC DNA]</scope>
    <source>
        <strain evidence="1 2">90A8</strain>
    </source>
</reference>
<dbReference type="RefSeq" id="WP_002583849.1">
    <property type="nucleotide sequence ID" value="NZ_KB850998.1"/>
</dbReference>
<comment type="caution">
    <text evidence="1">The sequence shown here is derived from an EMBL/GenBank/DDBJ whole genome shotgun (WGS) entry which is preliminary data.</text>
</comment>
<dbReference type="Gene3D" id="2.60.120.370">
    <property type="entry name" value="YhcH/YjgK/YiaL"/>
    <property type="match status" value="1"/>
</dbReference>
<dbReference type="EMBL" id="AGYR01000006">
    <property type="protein sequence ID" value="ENZ18992.1"/>
    <property type="molecule type" value="Genomic_DNA"/>
</dbReference>
<dbReference type="PATRIC" id="fig|999408.3.peg.918"/>
<gene>
    <name evidence="1" type="ORF">HMPREF1090_00864</name>
</gene>
<dbReference type="SUPFAM" id="SSF51197">
    <property type="entry name" value="Clavaminate synthase-like"/>
    <property type="match status" value="1"/>
</dbReference>
<evidence type="ECO:0000313" key="2">
    <source>
        <dbReference type="Proteomes" id="UP000013085"/>
    </source>
</evidence>
<dbReference type="GeneID" id="57964760"/>
<sequence>MIFDEKKNLDFYRNLGIEGRYAKAVDFLKNTDLEALEPGKYEIDGKNVYANVTAYTTIPWEEAKYEAHEHYTDIQYVIEGSEIMSYAPVHEMTVKVPYNPDKDVVLFENTTPGLQVVTGAGQYLIFNPWDAHKPKAANGEPAPIKKVIVKIKED</sequence>
<dbReference type="PANTHER" id="PTHR34986">
    <property type="entry name" value="EVOLVED BETA-GALACTOSIDASE SUBUNIT BETA"/>
    <property type="match status" value="1"/>
</dbReference>
<dbReference type="Proteomes" id="UP000013085">
    <property type="component" value="Unassembled WGS sequence"/>
</dbReference>
<organism evidence="1 2">
    <name type="scientific">[Clostridium] clostridioforme 90A8</name>
    <dbReference type="NCBI Taxonomy" id="999408"/>
    <lineage>
        <taxon>Bacteria</taxon>
        <taxon>Bacillati</taxon>
        <taxon>Bacillota</taxon>
        <taxon>Clostridia</taxon>
        <taxon>Lachnospirales</taxon>
        <taxon>Lachnospiraceae</taxon>
        <taxon>Enterocloster</taxon>
    </lineage>
</organism>
<dbReference type="InterPro" id="IPR037012">
    <property type="entry name" value="NanQ/TabA/YiaL_sf"/>
</dbReference>
<dbReference type="Pfam" id="PF04074">
    <property type="entry name" value="DUF386"/>
    <property type="match status" value="1"/>
</dbReference>
<dbReference type="AlphaFoldDB" id="A0A0E2HF35"/>
<dbReference type="PANTHER" id="PTHR34986:SF1">
    <property type="entry name" value="PROTEIN YIAL"/>
    <property type="match status" value="1"/>
</dbReference>